<comment type="caution">
    <text evidence="1">The sequence shown here is derived from an EMBL/GenBank/DDBJ whole genome shotgun (WGS) entry which is preliminary data.</text>
</comment>
<gene>
    <name evidence="1" type="ORF">CJ198_03995</name>
</gene>
<evidence type="ECO:0008006" key="3">
    <source>
        <dbReference type="Google" id="ProtNLM"/>
    </source>
</evidence>
<name>A0A2N6PIJ0_9MICO</name>
<dbReference type="EMBL" id="PNFZ01000002">
    <property type="protein sequence ID" value="PMB98511.1"/>
    <property type="molecule type" value="Genomic_DNA"/>
</dbReference>
<keyword evidence="2" id="KW-1185">Reference proteome</keyword>
<proteinExistence type="predicted"/>
<accession>A0A2N6PIJ0</accession>
<dbReference type="Proteomes" id="UP000235703">
    <property type="component" value="Unassembled WGS sequence"/>
</dbReference>
<protein>
    <recommendedName>
        <fullName evidence="3">Minor tail protein</fullName>
    </recommendedName>
</protein>
<dbReference type="AlphaFoldDB" id="A0A2N6PIJ0"/>
<evidence type="ECO:0000313" key="2">
    <source>
        <dbReference type="Proteomes" id="UP000235703"/>
    </source>
</evidence>
<organism evidence="1 2">
    <name type="scientific">Brevibacterium luteolum</name>
    <dbReference type="NCBI Taxonomy" id="199591"/>
    <lineage>
        <taxon>Bacteria</taxon>
        <taxon>Bacillati</taxon>
        <taxon>Actinomycetota</taxon>
        <taxon>Actinomycetes</taxon>
        <taxon>Micrococcales</taxon>
        <taxon>Brevibacteriaceae</taxon>
        <taxon>Brevibacterium</taxon>
    </lineage>
</organism>
<evidence type="ECO:0000313" key="1">
    <source>
        <dbReference type="EMBL" id="PMB98511.1"/>
    </source>
</evidence>
<sequence length="350" mass="38733">MLDWNLPLTGAEISNVINGFGGLRGTLKPEHPRLIGIQGLLEPGCTAIYAEQDGQIRGGGIIVEPEEDSPDFKVEAIGHAGYLDHMPYTGEKAIERGDPLETSWHMWQHTQARPGFNLGMTQAGDKKSKQVFLGDPDVTPSKTPKKVTPYVLSWWQTHDLAREFNQMAELGGYEWTVRHSWDSHTIRHELVYGHPRLGRRRHDLRFVVGENVTEQPVLTADIDTAATHVLVLGAGEGRTMMHHTDIKPSPGRLARYAIVTDKSLTTPAQVKARAAAELAARQPGPDVTELKILDHPNAPLGTVEPGDDIKLTTKPGWHDRLDVWVKVLAVTITPEQPTTTLTVRRAEKIS</sequence>
<reference evidence="1 2" key="1">
    <citation type="submission" date="2017-09" db="EMBL/GenBank/DDBJ databases">
        <title>Bacterial strain isolated from the female urinary microbiota.</title>
        <authorList>
            <person name="Thomas-White K."/>
            <person name="Kumar N."/>
            <person name="Forster S."/>
            <person name="Putonti C."/>
            <person name="Lawley T."/>
            <person name="Wolfe A.J."/>
        </authorList>
    </citation>
    <scope>NUCLEOTIDE SEQUENCE [LARGE SCALE GENOMIC DNA]</scope>
    <source>
        <strain evidence="1 2">UMB0680</strain>
    </source>
</reference>